<keyword evidence="5" id="KW-1185">Reference proteome</keyword>
<dbReference type="InterPro" id="IPR014048">
    <property type="entry name" value="MethylDNA_cys_MeTrfase_DNA-bd"/>
</dbReference>
<keyword evidence="1" id="KW-0227">DNA damage</keyword>
<dbReference type="GO" id="GO:0003677">
    <property type="term" value="F:DNA binding"/>
    <property type="evidence" value="ECO:0007669"/>
    <property type="project" value="UniProtKB-KW"/>
</dbReference>
<accession>A0A4R8WK50</accession>
<feature type="region of interest" description="Disordered" evidence="2">
    <location>
        <begin position="104"/>
        <end position="128"/>
    </location>
</feature>
<evidence type="ECO:0000259" key="3">
    <source>
        <dbReference type="Pfam" id="PF01035"/>
    </source>
</evidence>
<sequence>MRIAPDSPFVTDVLDIVDSIPPGRVMTYGDVAAVLGSRGARVVGQVMSHYGSDVPWWRVIRAGGHPPVEHEARALAHYRAEGTPLLNALAPGYRVDYAVARWSPAGRDRGPAGAGMVPRTSERPRSAR</sequence>
<dbReference type="Pfam" id="PF01035">
    <property type="entry name" value="DNA_binding_1"/>
    <property type="match status" value="1"/>
</dbReference>
<comment type="caution">
    <text evidence="4">The sequence shown here is derived from an EMBL/GenBank/DDBJ whole genome shotgun (WGS) entry which is preliminary data.</text>
</comment>
<dbReference type="RefSeq" id="WP_134568644.1">
    <property type="nucleotide sequence ID" value="NZ_SOFP01000071.1"/>
</dbReference>
<dbReference type="PANTHER" id="PTHR42942">
    <property type="entry name" value="6-O-METHYLGUANINE DNA METHYLTRANSFERASE"/>
    <property type="match status" value="1"/>
</dbReference>
<evidence type="ECO:0000313" key="4">
    <source>
        <dbReference type="EMBL" id="TFC11134.1"/>
    </source>
</evidence>
<proteinExistence type="predicted"/>
<dbReference type="SUPFAM" id="SSF46767">
    <property type="entry name" value="Methylated DNA-protein cysteine methyltransferase, C-terminal domain"/>
    <property type="match status" value="1"/>
</dbReference>
<dbReference type="GO" id="GO:0003824">
    <property type="term" value="F:catalytic activity"/>
    <property type="evidence" value="ECO:0007669"/>
    <property type="project" value="InterPro"/>
</dbReference>
<dbReference type="CDD" id="cd06445">
    <property type="entry name" value="ATase"/>
    <property type="match status" value="1"/>
</dbReference>
<evidence type="ECO:0000256" key="2">
    <source>
        <dbReference type="SAM" id="MobiDB-lite"/>
    </source>
</evidence>
<dbReference type="GO" id="GO:0006281">
    <property type="term" value="P:DNA repair"/>
    <property type="evidence" value="ECO:0007669"/>
    <property type="project" value="InterPro"/>
</dbReference>
<dbReference type="InterPro" id="IPR036388">
    <property type="entry name" value="WH-like_DNA-bd_sf"/>
</dbReference>
<reference evidence="4 5" key="1">
    <citation type="submission" date="2019-03" db="EMBL/GenBank/DDBJ databases">
        <title>Genomics of glacier-inhabiting Cryobacterium strains.</title>
        <authorList>
            <person name="Liu Q."/>
            <person name="Xin Y.-H."/>
        </authorList>
    </citation>
    <scope>NUCLEOTIDE SEQUENCE [LARGE SCALE GENOMIC DNA]</scope>
    <source>
        <strain evidence="4 5">MDT1-3</strain>
    </source>
</reference>
<evidence type="ECO:0000256" key="1">
    <source>
        <dbReference type="ARBA" id="ARBA00022763"/>
    </source>
</evidence>
<dbReference type="Proteomes" id="UP000298412">
    <property type="component" value="Unassembled WGS sequence"/>
</dbReference>
<organism evidence="4 5">
    <name type="scientific">Cryobacterium algoritolerans</name>
    <dbReference type="NCBI Taxonomy" id="1259184"/>
    <lineage>
        <taxon>Bacteria</taxon>
        <taxon>Bacillati</taxon>
        <taxon>Actinomycetota</taxon>
        <taxon>Actinomycetes</taxon>
        <taxon>Micrococcales</taxon>
        <taxon>Microbacteriaceae</taxon>
        <taxon>Cryobacterium</taxon>
    </lineage>
</organism>
<dbReference type="InterPro" id="IPR036217">
    <property type="entry name" value="MethylDNA_cys_MeTrfase_DNAb"/>
</dbReference>
<keyword evidence="4" id="KW-0238">DNA-binding</keyword>
<dbReference type="OrthoDB" id="9132167at2"/>
<gene>
    <name evidence="4" type="ORF">E3O19_14215</name>
</gene>
<feature type="domain" description="Methylated-DNA-[protein]-cysteine S-methyltransferase DNA binding" evidence="3">
    <location>
        <begin position="8"/>
        <end position="66"/>
    </location>
</feature>
<name>A0A4R8WK50_9MICO</name>
<dbReference type="PANTHER" id="PTHR42942:SF1">
    <property type="entry name" value="ALKYLTRANSFERASE-LIKE PROTEIN 1"/>
    <property type="match status" value="1"/>
</dbReference>
<dbReference type="InterPro" id="IPR052520">
    <property type="entry name" value="ATL_DNA_repair"/>
</dbReference>
<dbReference type="EMBL" id="SOFP01000071">
    <property type="protein sequence ID" value="TFC11134.1"/>
    <property type="molecule type" value="Genomic_DNA"/>
</dbReference>
<dbReference type="Gene3D" id="1.10.10.10">
    <property type="entry name" value="Winged helix-like DNA-binding domain superfamily/Winged helix DNA-binding domain"/>
    <property type="match status" value="1"/>
</dbReference>
<evidence type="ECO:0000313" key="5">
    <source>
        <dbReference type="Proteomes" id="UP000298412"/>
    </source>
</evidence>
<protein>
    <submittedName>
        <fullName evidence="4">DNA-binding protein</fullName>
    </submittedName>
</protein>
<dbReference type="AlphaFoldDB" id="A0A4R8WK50"/>